<keyword evidence="2" id="KW-1185">Reference proteome</keyword>
<dbReference type="AlphaFoldDB" id="A0A4C1WQ64"/>
<evidence type="ECO:0000313" key="2">
    <source>
        <dbReference type="Proteomes" id="UP000299102"/>
    </source>
</evidence>
<evidence type="ECO:0000313" key="1">
    <source>
        <dbReference type="EMBL" id="GBP53538.1"/>
    </source>
</evidence>
<name>A0A4C1WQ64_EUMVA</name>
<dbReference type="Proteomes" id="UP000299102">
    <property type="component" value="Unassembled WGS sequence"/>
</dbReference>
<protein>
    <submittedName>
        <fullName evidence="1">Uncharacterized protein</fullName>
    </submittedName>
</protein>
<gene>
    <name evidence="1" type="ORF">EVAR_45411_1</name>
</gene>
<dbReference type="EMBL" id="BGZK01000627">
    <property type="protein sequence ID" value="GBP53538.1"/>
    <property type="molecule type" value="Genomic_DNA"/>
</dbReference>
<comment type="caution">
    <text evidence="1">The sequence shown here is derived from an EMBL/GenBank/DDBJ whole genome shotgun (WGS) entry which is preliminary data.</text>
</comment>
<reference evidence="1 2" key="1">
    <citation type="journal article" date="2019" name="Commun. Biol.">
        <title>The bagworm genome reveals a unique fibroin gene that provides high tensile strength.</title>
        <authorList>
            <person name="Kono N."/>
            <person name="Nakamura H."/>
            <person name="Ohtoshi R."/>
            <person name="Tomita M."/>
            <person name="Numata K."/>
            <person name="Arakawa K."/>
        </authorList>
    </citation>
    <scope>NUCLEOTIDE SEQUENCE [LARGE SCALE GENOMIC DNA]</scope>
</reference>
<sequence>MIETQITDTDSEEIHYMSTHTASRDEMKLAKENWILFKKYCKLHAIAIALNYHAVTNSAVSVGVVRTCSARALNANGFVPQPANARFECETQDKGHRTPDAI</sequence>
<accession>A0A4C1WQ64</accession>
<proteinExistence type="predicted"/>
<organism evidence="1 2">
    <name type="scientific">Eumeta variegata</name>
    <name type="common">Bagworm moth</name>
    <name type="synonym">Eumeta japonica</name>
    <dbReference type="NCBI Taxonomy" id="151549"/>
    <lineage>
        <taxon>Eukaryota</taxon>
        <taxon>Metazoa</taxon>
        <taxon>Ecdysozoa</taxon>
        <taxon>Arthropoda</taxon>
        <taxon>Hexapoda</taxon>
        <taxon>Insecta</taxon>
        <taxon>Pterygota</taxon>
        <taxon>Neoptera</taxon>
        <taxon>Endopterygota</taxon>
        <taxon>Lepidoptera</taxon>
        <taxon>Glossata</taxon>
        <taxon>Ditrysia</taxon>
        <taxon>Tineoidea</taxon>
        <taxon>Psychidae</taxon>
        <taxon>Oiketicinae</taxon>
        <taxon>Eumeta</taxon>
    </lineage>
</organism>